<keyword evidence="2" id="KW-0677">Repeat</keyword>
<dbReference type="GO" id="GO:0005634">
    <property type="term" value="C:nucleus"/>
    <property type="evidence" value="ECO:0007669"/>
    <property type="project" value="TreeGrafter"/>
</dbReference>
<evidence type="ECO:0000313" key="8">
    <source>
        <dbReference type="Proteomes" id="UP001175227"/>
    </source>
</evidence>
<evidence type="ECO:0000256" key="2">
    <source>
        <dbReference type="ARBA" id="ARBA00022737"/>
    </source>
</evidence>
<keyword evidence="4" id="KW-0862">Zinc</keyword>
<dbReference type="Pfam" id="PF13912">
    <property type="entry name" value="zf-C2H2_6"/>
    <property type="match status" value="1"/>
</dbReference>
<dbReference type="GO" id="GO:0000981">
    <property type="term" value="F:DNA-binding transcription factor activity, RNA polymerase II-specific"/>
    <property type="evidence" value="ECO:0007669"/>
    <property type="project" value="TreeGrafter"/>
</dbReference>
<dbReference type="AlphaFoldDB" id="A0AA39PDA2"/>
<gene>
    <name evidence="7" type="ORF">IW261DRAFT_1470788</name>
</gene>
<keyword evidence="1" id="KW-0479">Metal-binding</keyword>
<dbReference type="EMBL" id="JAUEPR010000008">
    <property type="protein sequence ID" value="KAK0481459.1"/>
    <property type="molecule type" value="Genomic_DNA"/>
</dbReference>
<dbReference type="PANTHER" id="PTHR24409">
    <property type="entry name" value="ZINC FINGER PROTEIN 142"/>
    <property type="match status" value="1"/>
</dbReference>
<dbReference type="GO" id="GO:0000977">
    <property type="term" value="F:RNA polymerase II transcription regulatory region sequence-specific DNA binding"/>
    <property type="evidence" value="ECO:0007669"/>
    <property type="project" value="TreeGrafter"/>
</dbReference>
<reference evidence="7" key="1">
    <citation type="submission" date="2023-06" db="EMBL/GenBank/DDBJ databases">
        <authorList>
            <consortium name="Lawrence Berkeley National Laboratory"/>
            <person name="Ahrendt S."/>
            <person name="Sahu N."/>
            <person name="Indic B."/>
            <person name="Wong-Bajracharya J."/>
            <person name="Merenyi Z."/>
            <person name="Ke H.-M."/>
            <person name="Monk M."/>
            <person name="Kocsube S."/>
            <person name="Drula E."/>
            <person name="Lipzen A."/>
            <person name="Balint B."/>
            <person name="Henrissat B."/>
            <person name="Andreopoulos B."/>
            <person name="Martin F.M."/>
            <person name="Harder C.B."/>
            <person name="Rigling D."/>
            <person name="Ford K.L."/>
            <person name="Foster G.D."/>
            <person name="Pangilinan J."/>
            <person name="Papanicolaou A."/>
            <person name="Barry K."/>
            <person name="LaButti K."/>
            <person name="Viragh M."/>
            <person name="Koriabine M."/>
            <person name="Yan M."/>
            <person name="Riley R."/>
            <person name="Champramary S."/>
            <person name="Plett K.L."/>
            <person name="Tsai I.J."/>
            <person name="Slot J."/>
            <person name="Sipos G."/>
            <person name="Plett J."/>
            <person name="Nagy L.G."/>
            <person name="Grigoriev I.V."/>
        </authorList>
    </citation>
    <scope>NUCLEOTIDE SEQUENCE</scope>
    <source>
        <strain evidence="7">ICMP 16352</strain>
    </source>
</reference>
<sequence length="333" mass="38093">MAHPGKVQGFLLSLLSPRPPPPRPVVSISSTLEAIYSFSFSIMAYCDRCERYFNSMTALRQHELNSFSHNVCDDCDVDFTTGLGLKEHYVQSPDHAYCQYCNQHFSDEWDLTEHYEDRHYYCGECSRVFKNEYGLHEHRRQSPFHNYCASCKRDFQSESNLNSHLASSIHMPKAFKCPTARCGEAFVSRSAVVLHLESGGCISGADRAAINRYVRQYDKQNIITDPSRMLTGPGGAPRDEIIYSANENAWNGYAYECYLCHRTFQLLRGLNQHLASPRHQAKMYFCPLSSCKVKFTTLSALLQHIESERCGVSRFEVVQRTLNGLMKMNMLTN</sequence>
<feature type="domain" description="C2H2-type" evidence="6">
    <location>
        <begin position="255"/>
        <end position="284"/>
    </location>
</feature>
<comment type="caution">
    <text evidence="7">The sequence shown here is derived from an EMBL/GenBank/DDBJ whole genome shotgun (WGS) entry which is preliminary data.</text>
</comment>
<evidence type="ECO:0000313" key="7">
    <source>
        <dbReference type="EMBL" id="KAK0481459.1"/>
    </source>
</evidence>
<evidence type="ECO:0000256" key="1">
    <source>
        <dbReference type="ARBA" id="ARBA00022723"/>
    </source>
</evidence>
<evidence type="ECO:0000256" key="4">
    <source>
        <dbReference type="ARBA" id="ARBA00022833"/>
    </source>
</evidence>
<dbReference type="PROSITE" id="PS00028">
    <property type="entry name" value="ZINC_FINGER_C2H2_1"/>
    <property type="match status" value="2"/>
</dbReference>
<feature type="domain" description="C2H2-type" evidence="6">
    <location>
        <begin position="146"/>
        <end position="170"/>
    </location>
</feature>
<keyword evidence="8" id="KW-1185">Reference proteome</keyword>
<organism evidence="7 8">
    <name type="scientific">Armillaria novae-zelandiae</name>
    <dbReference type="NCBI Taxonomy" id="153914"/>
    <lineage>
        <taxon>Eukaryota</taxon>
        <taxon>Fungi</taxon>
        <taxon>Dikarya</taxon>
        <taxon>Basidiomycota</taxon>
        <taxon>Agaricomycotina</taxon>
        <taxon>Agaricomycetes</taxon>
        <taxon>Agaricomycetidae</taxon>
        <taxon>Agaricales</taxon>
        <taxon>Marasmiineae</taxon>
        <taxon>Physalacriaceae</taxon>
        <taxon>Armillaria</taxon>
    </lineage>
</organism>
<dbReference type="SMART" id="SM00355">
    <property type="entry name" value="ZnF_C2H2"/>
    <property type="match status" value="8"/>
</dbReference>
<dbReference type="PANTHER" id="PTHR24409:SF295">
    <property type="entry name" value="AZ2-RELATED"/>
    <property type="match status" value="1"/>
</dbReference>
<evidence type="ECO:0000256" key="5">
    <source>
        <dbReference type="PROSITE-ProRule" id="PRU00042"/>
    </source>
</evidence>
<name>A0AA39PDA2_9AGAR</name>
<dbReference type="Proteomes" id="UP001175227">
    <property type="component" value="Unassembled WGS sequence"/>
</dbReference>
<protein>
    <recommendedName>
        <fullName evidence="6">C2H2-type domain-containing protein</fullName>
    </recommendedName>
</protein>
<accession>A0AA39PDA2</accession>
<dbReference type="Pfam" id="PF12874">
    <property type="entry name" value="zf-met"/>
    <property type="match status" value="2"/>
</dbReference>
<dbReference type="Gene3D" id="3.30.160.60">
    <property type="entry name" value="Classic Zinc Finger"/>
    <property type="match status" value="3"/>
</dbReference>
<feature type="domain" description="C2H2-type" evidence="6">
    <location>
        <begin position="120"/>
        <end position="145"/>
    </location>
</feature>
<evidence type="ECO:0000256" key="3">
    <source>
        <dbReference type="ARBA" id="ARBA00022771"/>
    </source>
</evidence>
<dbReference type="InterPro" id="IPR013087">
    <property type="entry name" value="Znf_C2H2_type"/>
</dbReference>
<dbReference type="PROSITE" id="PS50157">
    <property type="entry name" value="ZINC_FINGER_C2H2_2"/>
    <property type="match status" value="3"/>
</dbReference>
<dbReference type="GO" id="GO:0008270">
    <property type="term" value="F:zinc ion binding"/>
    <property type="evidence" value="ECO:0007669"/>
    <property type="project" value="UniProtKB-KW"/>
</dbReference>
<keyword evidence="3 5" id="KW-0863">Zinc-finger</keyword>
<proteinExistence type="predicted"/>
<evidence type="ECO:0000259" key="6">
    <source>
        <dbReference type="PROSITE" id="PS50157"/>
    </source>
</evidence>